<dbReference type="AlphaFoldDB" id="A0A1F5EFP3"/>
<evidence type="ECO:0000313" key="2">
    <source>
        <dbReference type="EMBL" id="OGD66252.1"/>
    </source>
</evidence>
<keyword evidence="1" id="KW-0472">Membrane</keyword>
<reference evidence="2 3" key="1">
    <citation type="journal article" date="2016" name="Nat. Commun.">
        <title>Thousands of microbial genomes shed light on interconnected biogeochemical processes in an aquifer system.</title>
        <authorList>
            <person name="Anantharaman K."/>
            <person name="Brown C.T."/>
            <person name="Hug L.A."/>
            <person name="Sharon I."/>
            <person name="Castelle C.J."/>
            <person name="Probst A.J."/>
            <person name="Thomas B.C."/>
            <person name="Singh A."/>
            <person name="Wilkins M.J."/>
            <person name="Karaoz U."/>
            <person name="Brodie E.L."/>
            <person name="Williams K.H."/>
            <person name="Hubbard S.S."/>
            <person name="Banfield J.F."/>
        </authorList>
    </citation>
    <scope>NUCLEOTIDE SEQUENCE [LARGE SCALE GENOMIC DNA]</scope>
</reference>
<dbReference type="Proteomes" id="UP000176451">
    <property type="component" value="Unassembled WGS sequence"/>
</dbReference>
<accession>A0A1F5EFP3</accession>
<name>A0A1F5EFP3_9BACT</name>
<feature type="transmembrane region" description="Helical" evidence="1">
    <location>
        <begin position="54"/>
        <end position="76"/>
    </location>
</feature>
<gene>
    <name evidence="2" type="ORF">A3F08_02535</name>
</gene>
<organism evidence="2 3">
    <name type="scientific">Candidatus Berkelbacteria bacterium RIFCSPHIGHO2_12_FULL_36_9</name>
    <dbReference type="NCBI Taxonomy" id="1797469"/>
    <lineage>
        <taxon>Bacteria</taxon>
        <taxon>Candidatus Berkelbacteria</taxon>
    </lineage>
</organism>
<evidence type="ECO:0000313" key="3">
    <source>
        <dbReference type="Proteomes" id="UP000176451"/>
    </source>
</evidence>
<feature type="transmembrane region" description="Helical" evidence="1">
    <location>
        <begin position="12"/>
        <end position="33"/>
    </location>
</feature>
<dbReference type="EMBL" id="MEZV01000041">
    <property type="protein sequence ID" value="OGD66252.1"/>
    <property type="molecule type" value="Genomic_DNA"/>
</dbReference>
<comment type="caution">
    <text evidence="2">The sequence shown here is derived from an EMBL/GenBank/DDBJ whole genome shotgun (WGS) entry which is preliminary data.</text>
</comment>
<proteinExistence type="predicted"/>
<evidence type="ECO:0000256" key="1">
    <source>
        <dbReference type="SAM" id="Phobius"/>
    </source>
</evidence>
<sequence>MDFGFTDFETGVRTLFSLAVGVAAAIFIIMLLIGGVQYLTSLGNEEATTKSKKLLIDAIIGIIVVAIAWAAGTWVLSEIGISPAFLG</sequence>
<keyword evidence="1" id="KW-0812">Transmembrane</keyword>
<dbReference type="Pfam" id="PF18895">
    <property type="entry name" value="T4SS_pilin"/>
    <property type="match status" value="1"/>
</dbReference>
<dbReference type="InterPro" id="IPR043993">
    <property type="entry name" value="T4SS_pilin"/>
</dbReference>
<keyword evidence="1" id="KW-1133">Transmembrane helix</keyword>
<protein>
    <submittedName>
        <fullName evidence="2">Uncharacterized protein</fullName>
    </submittedName>
</protein>